<dbReference type="CDD" id="cd00053">
    <property type="entry name" value="EGF"/>
    <property type="match status" value="1"/>
</dbReference>
<evidence type="ECO:0000259" key="24">
    <source>
        <dbReference type="PROSITE" id="PS50026"/>
    </source>
</evidence>
<dbReference type="Gene3D" id="3.30.200.20">
    <property type="entry name" value="Phosphorylase Kinase, domain 1"/>
    <property type="match status" value="2"/>
</dbReference>
<evidence type="ECO:0000256" key="14">
    <source>
        <dbReference type="ARBA" id="ARBA00023136"/>
    </source>
</evidence>
<name>W9RLJ1_9ROSA</name>
<feature type="transmembrane region" description="Helical" evidence="22">
    <location>
        <begin position="1595"/>
        <end position="1620"/>
    </location>
</feature>
<evidence type="ECO:0000259" key="25">
    <source>
        <dbReference type="PROSITE" id="PS50927"/>
    </source>
</evidence>
<dbReference type="InterPro" id="IPR021820">
    <property type="entry name" value="S-locus_recpt_kinase_C"/>
</dbReference>
<feature type="compositionally biased region" description="Polar residues" evidence="21">
    <location>
        <begin position="1986"/>
        <end position="1996"/>
    </location>
</feature>
<reference evidence="28" key="1">
    <citation type="submission" date="2013-01" db="EMBL/GenBank/DDBJ databases">
        <title>Draft Genome Sequence of a Mulberry Tree, Morus notabilis C.K. Schneid.</title>
        <authorList>
            <person name="He N."/>
            <person name="Zhao S."/>
        </authorList>
    </citation>
    <scope>NUCLEOTIDE SEQUENCE</scope>
</reference>
<dbReference type="SMART" id="SM00473">
    <property type="entry name" value="PAN_AP"/>
    <property type="match status" value="2"/>
</dbReference>
<dbReference type="FunFam" id="1.10.510.10:FF:000060">
    <property type="entry name" value="G-type lectin S-receptor-like serine/threonine-protein kinase"/>
    <property type="match status" value="2"/>
</dbReference>
<dbReference type="InterPro" id="IPR001245">
    <property type="entry name" value="Ser-Thr/Tyr_kinase_cat_dom"/>
</dbReference>
<dbReference type="Pfam" id="PF01453">
    <property type="entry name" value="B_lectin"/>
    <property type="match status" value="2"/>
</dbReference>
<keyword evidence="5 20" id="KW-0245">EGF-like domain</keyword>
<dbReference type="InterPro" id="IPR003609">
    <property type="entry name" value="Pan_app"/>
</dbReference>
<evidence type="ECO:0000256" key="8">
    <source>
        <dbReference type="ARBA" id="ARBA00022729"/>
    </source>
</evidence>
<dbReference type="InterPro" id="IPR000742">
    <property type="entry name" value="EGF"/>
</dbReference>
<feature type="domain" description="Bulb-type lectin" evidence="25">
    <location>
        <begin position="1011"/>
        <end position="1135"/>
    </location>
</feature>
<evidence type="ECO:0000313" key="27">
    <source>
        <dbReference type="EMBL" id="EXB58574.1"/>
    </source>
</evidence>
<accession>W9RLJ1</accession>
<feature type="region of interest" description="Disordered" evidence="21">
    <location>
        <begin position="1978"/>
        <end position="2003"/>
    </location>
</feature>
<dbReference type="InterPro" id="IPR000858">
    <property type="entry name" value="S_locus_glycoprot_dom"/>
</dbReference>
<dbReference type="InterPro" id="IPR001480">
    <property type="entry name" value="Bulb-type_lectin_dom"/>
</dbReference>
<comment type="catalytic activity">
    <reaction evidence="18">
        <text>L-threonyl-[protein] + ATP = O-phospho-L-threonyl-[protein] + ADP + H(+)</text>
        <dbReference type="Rhea" id="RHEA:46608"/>
        <dbReference type="Rhea" id="RHEA-COMP:11060"/>
        <dbReference type="Rhea" id="RHEA-COMP:11605"/>
        <dbReference type="ChEBI" id="CHEBI:15378"/>
        <dbReference type="ChEBI" id="CHEBI:30013"/>
        <dbReference type="ChEBI" id="CHEBI:30616"/>
        <dbReference type="ChEBI" id="CHEBI:61977"/>
        <dbReference type="ChEBI" id="CHEBI:456216"/>
        <dbReference type="EC" id="2.7.11.1"/>
    </reaction>
</comment>
<dbReference type="PANTHER" id="PTHR27002">
    <property type="entry name" value="RECEPTOR-LIKE SERINE/THREONINE-PROTEIN KINASE SD1-8"/>
    <property type="match status" value="1"/>
</dbReference>
<evidence type="ECO:0000256" key="16">
    <source>
        <dbReference type="ARBA" id="ARBA00023170"/>
    </source>
</evidence>
<evidence type="ECO:0000256" key="15">
    <source>
        <dbReference type="ARBA" id="ARBA00023157"/>
    </source>
</evidence>
<dbReference type="CDD" id="cd01098">
    <property type="entry name" value="PAN_AP_plant"/>
    <property type="match status" value="1"/>
</dbReference>
<evidence type="ECO:0000256" key="22">
    <source>
        <dbReference type="SAM" id="Phobius"/>
    </source>
</evidence>
<dbReference type="PROSITE" id="PS50026">
    <property type="entry name" value="EGF_3"/>
    <property type="match status" value="1"/>
</dbReference>
<dbReference type="Proteomes" id="UP000030645">
    <property type="component" value="Unassembled WGS sequence"/>
</dbReference>
<dbReference type="GO" id="GO:0005886">
    <property type="term" value="C:plasma membrane"/>
    <property type="evidence" value="ECO:0007669"/>
    <property type="project" value="UniProtKB-SubCell"/>
</dbReference>
<dbReference type="FunFam" id="2.90.10.10:FF:000005">
    <property type="entry name" value="G-type lectin S-receptor-like serine/threonine-protein kinase"/>
    <property type="match status" value="1"/>
</dbReference>
<dbReference type="SMART" id="SM00108">
    <property type="entry name" value="B_lectin"/>
    <property type="match status" value="2"/>
</dbReference>
<evidence type="ECO:0000256" key="4">
    <source>
        <dbReference type="ARBA" id="ARBA00022527"/>
    </source>
</evidence>
<dbReference type="CDD" id="cd00028">
    <property type="entry name" value="B_lectin"/>
    <property type="match status" value="2"/>
</dbReference>
<dbReference type="InterPro" id="IPR011009">
    <property type="entry name" value="Kinase-like_dom_sf"/>
</dbReference>
<evidence type="ECO:0000256" key="19">
    <source>
        <dbReference type="ARBA" id="ARBA00048679"/>
    </source>
</evidence>
<keyword evidence="17" id="KW-0325">Glycoprotein</keyword>
<feature type="transmembrane region" description="Helical" evidence="22">
    <location>
        <begin position="620"/>
        <end position="643"/>
    </location>
</feature>
<dbReference type="GO" id="GO:0005524">
    <property type="term" value="F:ATP binding"/>
    <property type="evidence" value="ECO:0007669"/>
    <property type="project" value="UniProtKB-KW"/>
</dbReference>
<sequence length="2003" mass="225715">MNGKNKQQSYMVDESVMIFFLLCSSLLLNCSATDTMRLGDWIVAENDTLVSAGGKFEVGFFSPNEFSSSTDIRRYVGIWYHNLHQRIVVWVANRQNPFLVNSSVVFGITEDGNLQIQDKKTGKSYWSTDLKKFPSSSANRSVTLMDTGNLVLRESINDQWATSSLWESFRDASDTFLPGMKMDENFTLTSWKSENDPRKGEFHFKLENGSYVVFKSKSVLYWKSGDAGKFFGSAKMSETVVNLLSNFTKNITSHRRNLENDYFLERFVIKPNGTIQYLNWDKENNDWSVKWWEPRDNCSVFNACGDFGICTVSDNGFTCKCIPGFMPKDPRRWKSGDFLGGCKRGKALCGEKTTFLSLKMIKVGYPKSEGLPVNNEAECRKECEDNCHCQAYSLQPAPRRGNTALCWIWQESLNDLQEDYAQGDLELFVQVVLSDLEPTGRDCRPCGTTVIPYPLSTGYDCGDPLYFSFQCSNANGRVSFNASGGEYQVISINPSSQKFIIQVHEDKVIHNCMPKTYRITNPQLNQSVFNATDWCYDKGEKGKIEVQWKIPQEPTCTLKEDCKEWPSSTCSKAKSDGKKRCFCNSNFNWDGVKLNCTGKQGRDLKQPEEKPDKEKASSPLVILLSTISSVTIMACIVLSFVMWQRKMAERKEKRKLSEQRNRALRPLDTERQINDLIDSSEFKGDGEKGIDLPFFDLESILAATDYFSDENKLGQGGYGPVYKGKFPGGQDVAIKRLSSVSGQGLQEFKNEVILIAKLQHRNLVRLRGYCMEKDEKILLYEYMPNKSLDTFIFDDTKSALLDWVLRFDIIMGIARGLLYLHQDSRLRIIHRDLKTSNILLDQFMNPKISDFGLARMVGGKQTEANTSRVVGTYGYMPPEYALEGVFSVKSDVFSFGVVLLETVSGKRNTRVVQSDQPLTLQGYAWRLWTENKVLDLMDQTLKESCKEDQFIKCVNVGLLCVQEDPCDRPNMSNIVTMLDSESATLPSPKQPAFVLRRGSNTGTASSSTKDAVTFRSFLTDETKGSLVSAGEVFELGFFTPNGSSDYRRYVGIWYYQSSPKAVVWVANRDSPVSGTNGVFAVSEDGNLKVLDKSGKIYWSTNIASSSQGNITAKLMDSGNLVLSSEDPKDQSVTILWRSFENPTDTFLPGMMLDENLVLTSWRSFDDPAPGNFTFHQDQERTNQVIILKRSVKYWNSGVSGRFISLNEMPPTMLYLLSNFTSKTVRNNSIPYLTPSMYINTRLVMTISGQIQYLLWDSHKVWSAIWAEPRDKCSVYNACGNFGSCNSKNNLVCKCLPGFKPISQKNWNSGDYSGGCARQTATCSNNSKGDTFLDLKMMKVGNPDSQFNAKSEMECKMECLNNCQCQAYLYEEGEITQGSSSSACWIWSEELNNLQEEYKSDRNLHVRVAVSNIELTKRSCESCGTNLIPYPLSTGPKCGDPSYNSFHCNVSDGQVNFETPNGTFRVTSINPDTRTFFIRIEDIDNCKNISSGNFLQLNQSLPFNMMSGCNSNLANFSSELISKGGVEVEIAWKPPLEPICSAPADCQDWPNSSCNETEDGKNRCICNKNFHWDSLNLKCTRESAHSKKTGIGKMTLALTITVICTSIAVIVTLSSTIFFIFCWRKKLVKRQDSKGSFEKNAVLQLYDSERRAKSFIESGRYKEDDTKGIEVPFFDLESVLAATDYFSSTNKLGQGGFGPVYKGKLPGGQEIAVKRLSSGSGQGHEEFKNEVLLIAKLQHRNLVRLLGYCIEAEERMLIYEYMANRSLDSFIFDRKLCMILDWHMRFNIILGIARGLLYLHQDSRLRIIHRDLKTSNILLDQEMIPKISDFGLARIFGANETSVNTKRVVGTYGYMSPEYALDGLFSVKSDVFSFGVVVIEIISGKRNTGFYEPAHALSLLGYAWHLWKEENALDLLEKTLCESCKKEEYLKCINVGLLCVQEDPSDRPTMSNVVFMLGSETATLPTPKQPAFVVRRCPSSRASSSSKPETFSHNELTVTLEDGR</sequence>
<keyword evidence="28" id="KW-1185">Reference proteome</keyword>
<dbReference type="eggNOG" id="ENOG502QTV8">
    <property type="taxonomic scope" value="Eukaryota"/>
</dbReference>
<dbReference type="InterPro" id="IPR036426">
    <property type="entry name" value="Bulb-type_lectin_dom_sf"/>
</dbReference>
<evidence type="ECO:0000256" key="17">
    <source>
        <dbReference type="ARBA" id="ARBA00023180"/>
    </source>
</evidence>
<evidence type="ECO:0000256" key="1">
    <source>
        <dbReference type="ARBA" id="ARBA00004251"/>
    </source>
</evidence>
<evidence type="ECO:0000256" key="6">
    <source>
        <dbReference type="ARBA" id="ARBA00022679"/>
    </source>
</evidence>
<evidence type="ECO:0000256" key="2">
    <source>
        <dbReference type="ARBA" id="ARBA00012513"/>
    </source>
</evidence>
<evidence type="ECO:0000256" key="18">
    <source>
        <dbReference type="ARBA" id="ARBA00047899"/>
    </source>
</evidence>
<keyword evidence="4" id="KW-0723">Serine/threonine-protein kinase</keyword>
<dbReference type="SUPFAM" id="SSF56112">
    <property type="entry name" value="Protein kinase-like (PK-like)"/>
    <property type="match status" value="2"/>
</dbReference>
<evidence type="ECO:0000259" key="26">
    <source>
        <dbReference type="PROSITE" id="PS50948"/>
    </source>
</evidence>
<evidence type="ECO:0000256" key="11">
    <source>
        <dbReference type="ARBA" id="ARBA00022777"/>
    </source>
</evidence>
<evidence type="ECO:0000256" key="12">
    <source>
        <dbReference type="ARBA" id="ARBA00022840"/>
    </source>
</evidence>
<protein>
    <recommendedName>
        <fullName evidence="2">non-specific serine/threonine protein kinase</fullName>
        <ecNumber evidence="2">2.7.11.1</ecNumber>
    </recommendedName>
</protein>
<feature type="domain" description="EGF-like" evidence="24">
    <location>
        <begin position="294"/>
        <end position="331"/>
    </location>
</feature>
<dbReference type="Pfam" id="PF00954">
    <property type="entry name" value="S_locus_glycop"/>
    <property type="match status" value="2"/>
</dbReference>
<evidence type="ECO:0000256" key="10">
    <source>
        <dbReference type="ARBA" id="ARBA00022741"/>
    </source>
</evidence>
<dbReference type="Pfam" id="PF11883">
    <property type="entry name" value="DUF3403"/>
    <property type="match status" value="1"/>
</dbReference>
<dbReference type="GO" id="GO:0004674">
    <property type="term" value="F:protein serine/threonine kinase activity"/>
    <property type="evidence" value="ECO:0007669"/>
    <property type="project" value="UniProtKB-KW"/>
</dbReference>
<keyword evidence="9 27" id="KW-0430">Lectin</keyword>
<proteinExistence type="predicted"/>
<evidence type="ECO:0000256" key="9">
    <source>
        <dbReference type="ARBA" id="ARBA00022734"/>
    </source>
</evidence>
<feature type="domain" description="Apple" evidence="26">
    <location>
        <begin position="1322"/>
        <end position="1419"/>
    </location>
</feature>
<evidence type="ECO:0000256" key="7">
    <source>
        <dbReference type="ARBA" id="ARBA00022692"/>
    </source>
</evidence>
<organism evidence="27 28">
    <name type="scientific">Morus notabilis</name>
    <dbReference type="NCBI Taxonomy" id="981085"/>
    <lineage>
        <taxon>Eukaryota</taxon>
        <taxon>Viridiplantae</taxon>
        <taxon>Streptophyta</taxon>
        <taxon>Embryophyta</taxon>
        <taxon>Tracheophyta</taxon>
        <taxon>Spermatophyta</taxon>
        <taxon>Magnoliopsida</taxon>
        <taxon>eudicotyledons</taxon>
        <taxon>Gunneridae</taxon>
        <taxon>Pentapetalae</taxon>
        <taxon>rosids</taxon>
        <taxon>fabids</taxon>
        <taxon>Rosales</taxon>
        <taxon>Moraceae</taxon>
        <taxon>Moreae</taxon>
        <taxon>Morus</taxon>
    </lineage>
</organism>
<keyword evidence="15" id="KW-1015">Disulfide bond</keyword>
<dbReference type="EC" id="2.7.11.1" evidence="2"/>
<dbReference type="PROSITE" id="PS50011">
    <property type="entry name" value="PROTEIN_KINASE_DOM"/>
    <property type="match status" value="2"/>
</dbReference>
<gene>
    <name evidence="27" type="ORF">L484_008727</name>
</gene>
<dbReference type="CDD" id="cd14066">
    <property type="entry name" value="STKc_IRAK"/>
    <property type="match status" value="2"/>
</dbReference>
<dbReference type="FunFam" id="3.30.200.20:FF:000330">
    <property type="entry name" value="G-type lectin S-receptor-like serine/threonine-protein kinase At4g03230"/>
    <property type="match status" value="2"/>
</dbReference>
<dbReference type="InterPro" id="IPR008271">
    <property type="entry name" value="Ser/Thr_kinase_AS"/>
</dbReference>
<keyword evidence="13 22" id="KW-1133">Transmembrane helix</keyword>
<keyword evidence="6" id="KW-0808">Transferase</keyword>
<dbReference type="SUPFAM" id="SSF51110">
    <property type="entry name" value="alpha-D-mannose-specific plant lectins"/>
    <property type="match status" value="2"/>
</dbReference>
<keyword evidence="3" id="KW-1003">Cell membrane</keyword>
<evidence type="ECO:0000259" key="23">
    <source>
        <dbReference type="PROSITE" id="PS50011"/>
    </source>
</evidence>
<comment type="caution">
    <text evidence="20">Lacks conserved residue(s) required for the propagation of feature annotation.</text>
</comment>
<dbReference type="GO" id="GO:0030246">
    <property type="term" value="F:carbohydrate binding"/>
    <property type="evidence" value="ECO:0007669"/>
    <property type="project" value="UniProtKB-KW"/>
</dbReference>
<dbReference type="PROSITE" id="PS50927">
    <property type="entry name" value="BULB_LECTIN"/>
    <property type="match status" value="2"/>
</dbReference>
<evidence type="ECO:0000256" key="20">
    <source>
        <dbReference type="PROSITE-ProRule" id="PRU00076"/>
    </source>
</evidence>
<dbReference type="Gene3D" id="1.10.510.10">
    <property type="entry name" value="Transferase(Phosphotransferase) domain 1"/>
    <property type="match status" value="2"/>
</dbReference>
<evidence type="ECO:0000256" key="3">
    <source>
        <dbReference type="ARBA" id="ARBA00022475"/>
    </source>
</evidence>
<keyword evidence="16 27" id="KW-0675">Receptor</keyword>
<dbReference type="EMBL" id="KE344364">
    <property type="protein sequence ID" value="EXB58574.1"/>
    <property type="molecule type" value="Genomic_DNA"/>
</dbReference>
<dbReference type="PANTHER" id="PTHR27002:SF1111">
    <property type="entry name" value="NON-SPECIFIC SERINE_THREONINE PROTEIN KINASE"/>
    <property type="match status" value="1"/>
</dbReference>
<keyword evidence="11 27" id="KW-0418">Kinase</keyword>
<feature type="domain" description="Bulb-type lectin" evidence="25">
    <location>
        <begin position="34"/>
        <end position="165"/>
    </location>
</feature>
<evidence type="ECO:0000256" key="5">
    <source>
        <dbReference type="ARBA" id="ARBA00022536"/>
    </source>
</evidence>
<dbReference type="GO" id="GO:0048544">
    <property type="term" value="P:recognition of pollen"/>
    <property type="evidence" value="ECO:0007669"/>
    <property type="project" value="InterPro"/>
</dbReference>
<dbReference type="InterPro" id="IPR000719">
    <property type="entry name" value="Prot_kinase_dom"/>
</dbReference>
<keyword evidence="10" id="KW-0547">Nucleotide-binding</keyword>
<evidence type="ECO:0000313" key="28">
    <source>
        <dbReference type="Proteomes" id="UP000030645"/>
    </source>
</evidence>
<feature type="domain" description="Protein kinase" evidence="23">
    <location>
        <begin position="1685"/>
        <end position="1971"/>
    </location>
</feature>
<feature type="domain" description="Protein kinase" evidence="23">
    <location>
        <begin position="707"/>
        <end position="993"/>
    </location>
</feature>
<dbReference type="Pfam" id="PF07714">
    <property type="entry name" value="PK_Tyr_Ser-Thr"/>
    <property type="match status" value="2"/>
</dbReference>
<evidence type="ECO:0000256" key="21">
    <source>
        <dbReference type="SAM" id="MobiDB-lite"/>
    </source>
</evidence>
<keyword evidence="8" id="KW-0732">Signal</keyword>
<keyword evidence="7 22" id="KW-0812">Transmembrane</keyword>
<evidence type="ECO:0000256" key="13">
    <source>
        <dbReference type="ARBA" id="ARBA00022989"/>
    </source>
</evidence>
<dbReference type="SMART" id="SM00220">
    <property type="entry name" value="S_TKc"/>
    <property type="match status" value="2"/>
</dbReference>
<dbReference type="PROSITE" id="PS50948">
    <property type="entry name" value="PAN"/>
    <property type="match status" value="2"/>
</dbReference>
<dbReference type="Pfam" id="PF08276">
    <property type="entry name" value="PAN_2"/>
    <property type="match status" value="2"/>
</dbReference>
<comment type="subcellular location">
    <subcellularLocation>
        <location evidence="1">Cell membrane</location>
        <topology evidence="1">Single-pass type I membrane protein</topology>
    </subcellularLocation>
</comment>
<feature type="domain" description="Apple" evidence="26">
    <location>
        <begin position="349"/>
        <end position="432"/>
    </location>
</feature>
<comment type="catalytic activity">
    <reaction evidence="19">
        <text>L-seryl-[protein] + ATP = O-phospho-L-seryl-[protein] + ADP + H(+)</text>
        <dbReference type="Rhea" id="RHEA:17989"/>
        <dbReference type="Rhea" id="RHEA-COMP:9863"/>
        <dbReference type="Rhea" id="RHEA-COMP:11604"/>
        <dbReference type="ChEBI" id="CHEBI:15378"/>
        <dbReference type="ChEBI" id="CHEBI:29999"/>
        <dbReference type="ChEBI" id="CHEBI:30616"/>
        <dbReference type="ChEBI" id="CHEBI:83421"/>
        <dbReference type="ChEBI" id="CHEBI:456216"/>
        <dbReference type="EC" id="2.7.11.1"/>
    </reaction>
</comment>
<dbReference type="Gene3D" id="2.90.10.10">
    <property type="entry name" value="Bulb-type lectin domain"/>
    <property type="match status" value="2"/>
</dbReference>
<keyword evidence="14 22" id="KW-0472">Membrane</keyword>
<dbReference type="PROSITE" id="PS00108">
    <property type="entry name" value="PROTEIN_KINASE_ST"/>
    <property type="match status" value="2"/>
</dbReference>
<keyword evidence="12" id="KW-0067">ATP-binding</keyword>